<evidence type="ECO:0000313" key="3">
    <source>
        <dbReference type="Proteomes" id="UP000824321"/>
    </source>
</evidence>
<keyword evidence="3" id="KW-1185">Reference proteome</keyword>
<evidence type="ECO:0000256" key="1">
    <source>
        <dbReference type="SAM" id="SignalP"/>
    </source>
</evidence>
<reference evidence="2 3" key="1">
    <citation type="submission" date="2021-08" db="EMBL/GenBank/DDBJ databases">
        <title>Comparative Genomics Analysis of the Genus Qipengyuania Reveals Extensive Genetic Diversity and Metabolic Versatility, Including the Description of Fifteen Novel Species.</title>
        <authorList>
            <person name="Liu Y."/>
        </authorList>
    </citation>
    <scope>NUCLEOTIDE SEQUENCE [LARGE SCALE GENOMIC DNA]</scope>
    <source>
        <strain evidence="2 3">1NDH1</strain>
    </source>
</reference>
<gene>
    <name evidence="2" type="ORF">K3136_11460</name>
</gene>
<organism evidence="2 3">
    <name type="scientific">Qipengyuania gelatinilytica</name>
    <dbReference type="NCBI Taxonomy" id="2867231"/>
    <lineage>
        <taxon>Bacteria</taxon>
        <taxon>Pseudomonadati</taxon>
        <taxon>Pseudomonadota</taxon>
        <taxon>Alphaproteobacteria</taxon>
        <taxon>Sphingomonadales</taxon>
        <taxon>Erythrobacteraceae</taxon>
        <taxon>Qipengyuania</taxon>
    </lineage>
</organism>
<feature type="chain" id="PRO_5046720295" description="UrcA family protein" evidence="1">
    <location>
        <begin position="22"/>
        <end position="111"/>
    </location>
</feature>
<feature type="signal peptide" evidence="1">
    <location>
        <begin position="1"/>
        <end position="21"/>
    </location>
</feature>
<protein>
    <recommendedName>
        <fullName evidence="4">UrcA family protein</fullName>
    </recommendedName>
</protein>
<keyword evidence="1" id="KW-0732">Signal</keyword>
<dbReference type="Proteomes" id="UP000824321">
    <property type="component" value="Chromosome"/>
</dbReference>
<sequence length="111" mass="12300">MLKLGFSAALAVSFLAVPAFAGDDEGDDEPQYVYAKDAHRAAKLKLSDENKDARICVRQKQLGSRVRFQRICMPQEEWIAYVASLEDMNREWNNAGKGLPPETDFVGPAGP</sequence>
<proteinExistence type="predicted"/>
<accession>A0ABX9A324</accession>
<name>A0ABX9A324_9SPHN</name>
<dbReference type="EMBL" id="CP081294">
    <property type="protein sequence ID" value="QZD94699.1"/>
    <property type="molecule type" value="Genomic_DNA"/>
</dbReference>
<evidence type="ECO:0008006" key="4">
    <source>
        <dbReference type="Google" id="ProtNLM"/>
    </source>
</evidence>
<evidence type="ECO:0000313" key="2">
    <source>
        <dbReference type="EMBL" id="QZD94699.1"/>
    </source>
</evidence>
<dbReference type="RefSeq" id="WP_221430444.1">
    <property type="nucleotide sequence ID" value="NZ_CP081294.1"/>
</dbReference>